<evidence type="ECO:0000256" key="3">
    <source>
        <dbReference type="ARBA" id="ARBA00022598"/>
    </source>
</evidence>
<dbReference type="HAMAP" id="MF_00041">
    <property type="entry name" value="Cys_tRNA_synth"/>
    <property type="match status" value="1"/>
</dbReference>
<keyword evidence="9 14" id="KW-0030">Aminoacyl-tRNA synthetase</keyword>
<dbReference type="CDD" id="cd00672">
    <property type="entry name" value="CysRS_core"/>
    <property type="match status" value="1"/>
</dbReference>
<dbReference type="InterPro" id="IPR009080">
    <property type="entry name" value="tRNAsynth_Ia_anticodon-bd"/>
</dbReference>
<evidence type="ECO:0000256" key="12">
    <source>
        <dbReference type="SAM" id="MobiDB-lite"/>
    </source>
</evidence>
<evidence type="ECO:0000256" key="10">
    <source>
        <dbReference type="ARBA" id="ARBA00031499"/>
    </source>
</evidence>
<dbReference type="GO" id="GO:0005737">
    <property type="term" value="C:cytoplasm"/>
    <property type="evidence" value="ECO:0007669"/>
    <property type="project" value="TreeGrafter"/>
</dbReference>
<dbReference type="InterPro" id="IPR014729">
    <property type="entry name" value="Rossmann-like_a/b/a_fold"/>
</dbReference>
<dbReference type="EMBL" id="DF836426">
    <property type="protein sequence ID" value="GAN06823.1"/>
    <property type="molecule type" value="Genomic_DNA"/>
</dbReference>
<dbReference type="OrthoDB" id="438179at2759"/>
<feature type="compositionally biased region" description="Basic and acidic residues" evidence="12">
    <location>
        <begin position="733"/>
        <end position="748"/>
    </location>
</feature>
<comment type="cofactor">
    <cofactor evidence="1">
        <name>Zn(2+)</name>
        <dbReference type="ChEBI" id="CHEBI:29105"/>
    </cofactor>
</comment>
<keyword evidence="4" id="KW-0479">Metal-binding</keyword>
<feature type="domain" description="tRNA synthetases class I catalytic" evidence="13">
    <location>
        <begin position="41"/>
        <end position="474"/>
    </location>
</feature>
<evidence type="ECO:0000256" key="7">
    <source>
        <dbReference type="ARBA" id="ARBA00022840"/>
    </source>
</evidence>
<dbReference type="SUPFAM" id="SSF52374">
    <property type="entry name" value="Nucleotidylyl transferase"/>
    <property type="match status" value="1"/>
</dbReference>
<evidence type="ECO:0000256" key="9">
    <source>
        <dbReference type="ARBA" id="ARBA00023146"/>
    </source>
</evidence>
<dbReference type="PANTHER" id="PTHR10890">
    <property type="entry name" value="CYSTEINYL-TRNA SYNTHETASE"/>
    <property type="match status" value="1"/>
</dbReference>
<keyword evidence="3" id="KW-0436">Ligase</keyword>
<dbReference type="SUPFAM" id="SSF47323">
    <property type="entry name" value="Anticodon-binding domain of a subclass of class I aminoacyl-tRNA synthetases"/>
    <property type="match status" value="1"/>
</dbReference>
<evidence type="ECO:0000256" key="6">
    <source>
        <dbReference type="ARBA" id="ARBA00022833"/>
    </source>
</evidence>
<dbReference type="InterPro" id="IPR015803">
    <property type="entry name" value="Cys-tRNA-ligase"/>
</dbReference>
<keyword evidence="7" id="KW-0067">ATP-binding</keyword>
<evidence type="ECO:0000256" key="5">
    <source>
        <dbReference type="ARBA" id="ARBA00022741"/>
    </source>
</evidence>
<dbReference type="InterPro" id="IPR032678">
    <property type="entry name" value="tRNA-synt_1_cat_dom"/>
</dbReference>
<sequence length="776" mass="87844">MSTTESGVKSRTQPKWLAPAAKATPVLKFQNSLTKTKTDFVPKEGRRVTWYNCGPTVYDASHMGHARTYLSMDIIRRVLEDYFKYDVLFVQNVTDIDDKIILRARQQYLFDNLKTETTQLDENTIRQTEEAWLEFANAKLKKLDASLVSLATSNWPEFVKKMTPEEVTKALVLDEKYKMISSALDTSYAAIQNAKANLQKGVTGKEASDELLVASQDIVSAWLDARKGQEVNDPKVFRDLPAFWEQEYFKDMEALNVRAPDVQTRVSEYIPEIIDYVQKIIDNGYAYAADGSVYFDTSRYDGHAGHHYAKLEPWSKGDTALIEDGEGSLGSKLQGKKSPNDFALWKTSKPGEPVWDSPWSKGRPGWHIECSVMASAVLGENMDIHSGGVDLAFPHHDNELAQSEAHFDCKQWVNYFLHAGHLHVEGQKMSKSLKNFITINEALKTYTARQLRIFFLLHQWDAKMDFKKSSMQETIQLEQFMKNFFDNTKAIVYKVQNDGTRGATESADGAITHRFREPEQQLLKLLQDKQDAVHAALCDSINTPVVMDELVDLISNTNKYMNANGAKGVNIHILNKVAKWVTSMLKIFGVADNGVEIGFGAAAGQGSGNTEEVLMPYLQALSSFRDQVRNGARNKIEHTEFLKMCDFLRDNQMVDLSVSLDDQEDGVALVKLVPREELIQAREKKLAIAAEKEAKKAAAAAERERKRLEKLEKGKLAPSEMFKSLDEFSKFDESGFPTHTKDGEEVTKSRKKKLQKEFDMQKKLHDEYLKEMSKSA</sequence>
<dbReference type="GO" id="GO:0005524">
    <property type="term" value="F:ATP binding"/>
    <property type="evidence" value="ECO:0007669"/>
    <property type="project" value="UniProtKB-KW"/>
</dbReference>
<feature type="coiled-coil region" evidence="11">
    <location>
        <begin position="687"/>
        <end position="714"/>
    </location>
</feature>
<dbReference type="PANTHER" id="PTHR10890:SF3">
    <property type="entry name" value="CYSTEINE--TRNA LIGASE, CYTOPLASMIC"/>
    <property type="match status" value="1"/>
</dbReference>
<dbReference type="Pfam" id="PF01406">
    <property type="entry name" value="tRNA-synt_1e"/>
    <property type="match status" value="1"/>
</dbReference>
<dbReference type="STRING" id="91626.A0A0C9MXE4"/>
<keyword evidence="8" id="KW-0648">Protein biosynthesis</keyword>
<evidence type="ECO:0000256" key="8">
    <source>
        <dbReference type="ARBA" id="ARBA00022917"/>
    </source>
</evidence>
<evidence type="ECO:0000256" key="4">
    <source>
        <dbReference type="ARBA" id="ARBA00022723"/>
    </source>
</evidence>
<dbReference type="EC" id="6.1.1.16" evidence="2"/>
<feature type="region of interest" description="Disordered" evidence="12">
    <location>
        <begin position="733"/>
        <end position="754"/>
    </location>
</feature>
<protein>
    <recommendedName>
        <fullName evidence="2">cysteine--tRNA ligase</fullName>
        <ecNumber evidence="2">6.1.1.16</ecNumber>
    </recommendedName>
    <alternativeName>
        <fullName evidence="10">Cysteinyl-tRNA synthetase</fullName>
    </alternativeName>
</protein>
<evidence type="ECO:0000256" key="1">
    <source>
        <dbReference type="ARBA" id="ARBA00001947"/>
    </source>
</evidence>
<evidence type="ECO:0000256" key="2">
    <source>
        <dbReference type="ARBA" id="ARBA00012832"/>
    </source>
</evidence>
<keyword evidence="11" id="KW-0175">Coiled coil</keyword>
<accession>A0A0C9MXE4</accession>
<dbReference type="GO" id="GO:0004817">
    <property type="term" value="F:cysteine-tRNA ligase activity"/>
    <property type="evidence" value="ECO:0007669"/>
    <property type="project" value="UniProtKB-EC"/>
</dbReference>
<dbReference type="InterPro" id="IPR024909">
    <property type="entry name" value="Cys-tRNA/MSH_ligase"/>
</dbReference>
<evidence type="ECO:0000259" key="13">
    <source>
        <dbReference type="Pfam" id="PF01406"/>
    </source>
</evidence>
<dbReference type="AlphaFoldDB" id="A0A0C9MXE4"/>
<gene>
    <name evidence="14" type="ORF">MAM1_0137c06313</name>
</gene>
<keyword evidence="15" id="KW-1185">Reference proteome</keyword>
<dbReference type="Proteomes" id="UP000053815">
    <property type="component" value="Unassembled WGS sequence"/>
</dbReference>
<name>A0A0C9MXE4_9FUNG</name>
<evidence type="ECO:0000256" key="11">
    <source>
        <dbReference type="SAM" id="Coils"/>
    </source>
</evidence>
<dbReference type="GO" id="GO:0046872">
    <property type="term" value="F:metal ion binding"/>
    <property type="evidence" value="ECO:0007669"/>
    <property type="project" value="UniProtKB-KW"/>
</dbReference>
<keyword evidence="6" id="KW-0862">Zinc</keyword>
<keyword evidence="5" id="KW-0547">Nucleotide-binding</keyword>
<evidence type="ECO:0000313" key="14">
    <source>
        <dbReference type="EMBL" id="GAN06823.1"/>
    </source>
</evidence>
<reference evidence="14" key="1">
    <citation type="submission" date="2014-09" db="EMBL/GenBank/DDBJ databases">
        <title>Draft genome sequence of an oleaginous Mucoromycotina fungus Mucor ambiguus NBRC6742.</title>
        <authorList>
            <person name="Takeda I."/>
            <person name="Yamane N."/>
            <person name="Morita T."/>
            <person name="Tamano K."/>
            <person name="Machida M."/>
            <person name="Baker S."/>
            <person name="Koike H."/>
        </authorList>
    </citation>
    <scope>NUCLEOTIDE SEQUENCE</scope>
    <source>
        <strain evidence="14">NBRC 6742</strain>
    </source>
</reference>
<organism evidence="14">
    <name type="scientific">Mucor ambiguus</name>
    <dbReference type="NCBI Taxonomy" id="91626"/>
    <lineage>
        <taxon>Eukaryota</taxon>
        <taxon>Fungi</taxon>
        <taxon>Fungi incertae sedis</taxon>
        <taxon>Mucoromycota</taxon>
        <taxon>Mucoromycotina</taxon>
        <taxon>Mucoromycetes</taxon>
        <taxon>Mucorales</taxon>
        <taxon>Mucorineae</taxon>
        <taxon>Mucoraceae</taxon>
        <taxon>Mucor</taxon>
    </lineage>
</organism>
<dbReference type="Gene3D" id="3.40.50.620">
    <property type="entry name" value="HUPs"/>
    <property type="match status" value="1"/>
</dbReference>
<dbReference type="GO" id="GO:0006423">
    <property type="term" value="P:cysteinyl-tRNA aminoacylation"/>
    <property type="evidence" value="ECO:0007669"/>
    <property type="project" value="InterPro"/>
</dbReference>
<evidence type="ECO:0000313" key="15">
    <source>
        <dbReference type="Proteomes" id="UP000053815"/>
    </source>
</evidence>
<proteinExistence type="inferred from homology"/>
<dbReference type="PRINTS" id="PR00983">
    <property type="entry name" value="TRNASYNTHCYS"/>
</dbReference>
<dbReference type="NCBIfam" id="TIGR00435">
    <property type="entry name" value="cysS"/>
    <property type="match status" value="1"/>
</dbReference>